<reference evidence="1 2" key="1">
    <citation type="journal article" date="2015" name="Nature">
        <title>rRNA introns, odd ribosomes, and small enigmatic genomes across a large radiation of phyla.</title>
        <authorList>
            <person name="Brown C.T."/>
            <person name="Hug L.A."/>
            <person name="Thomas B.C."/>
            <person name="Sharon I."/>
            <person name="Castelle C.J."/>
            <person name="Singh A."/>
            <person name="Wilkins M.J."/>
            <person name="Williams K.H."/>
            <person name="Banfield J.F."/>
        </authorList>
    </citation>
    <scope>NUCLEOTIDE SEQUENCE [LARGE SCALE GENOMIC DNA]</scope>
</reference>
<accession>A0A0G0T1R2</accession>
<organism evidence="1 2">
    <name type="scientific">Candidatus Woesebacteria bacterium GW2011_GWA2_40_7b</name>
    <dbReference type="NCBI Taxonomy" id="1618563"/>
    <lineage>
        <taxon>Bacteria</taxon>
        <taxon>Candidatus Woeseibacteriota</taxon>
    </lineage>
</organism>
<dbReference type="Gene3D" id="1.20.1440.60">
    <property type="entry name" value="23S rRNA-intervening sequence"/>
    <property type="match status" value="1"/>
</dbReference>
<proteinExistence type="predicted"/>
<dbReference type="PANTHER" id="PTHR38471:SF2">
    <property type="entry name" value="FOUR HELIX BUNDLE PROTEIN"/>
    <property type="match status" value="1"/>
</dbReference>
<dbReference type="PANTHER" id="PTHR38471">
    <property type="entry name" value="FOUR HELIX BUNDLE PROTEIN"/>
    <property type="match status" value="1"/>
</dbReference>
<gene>
    <name evidence="1" type="ORF">UU12_C0011G0013</name>
</gene>
<dbReference type="InterPro" id="IPR036583">
    <property type="entry name" value="23S_rRNA_IVS_sf"/>
</dbReference>
<sequence length="134" mass="15683">MTETGNTIKSFKDLIVYKSLYSTMLVCLKEVVPNLPKEEKFDLADQIRRCCKAGPALIAEGFAKRYQKLYWRKYIDDTIGECNEMIHHLMICVDVYSGYVDSKKCLELIGQYDVICRQLTKLKQVWTNYHDLRS</sequence>
<dbReference type="Proteomes" id="UP000034562">
    <property type="component" value="Unassembled WGS sequence"/>
</dbReference>
<evidence type="ECO:0000313" key="2">
    <source>
        <dbReference type="Proteomes" id="UP000034562"/>
    </source>
</evidence>
<dbReference type="EMBL" id="LBZK01000011">
    <property type="protein sequence ID" value="KKR70993.1"/>
    <property type="molecule type" value="Genomic_DNA"/>
</dbReference>
<dbReference type="SUPFAM" id="SSF158446">
    <property type="entry name" value="IVS-encoded protein-like"/>
    <property type="match status" value="1"/>
</dbReference>
<name>A0A0G0T1R2_9BACT</name>
<evidence type="ECO:0000313" key="1">
    <source>
        <dbReference type="EMBL" id="KKR70993.1"/>
    </source>
</evidence>
<dbReference type="NCBIfam" id="TIGR02436">
    <property type="entry name" value="four helix bundle protein"/>
    <property type="match status" value="1"/>
</dbReference>
<protein>
    <submittedName>
        <fullName evidence="1">Intervening sequence, 23S rRNA</fullName>
    </submittedName>
</protein>
<dbReference type="Pfam" id="PF05635">
    <property type="entry name" value="23S_rRNA_IVP"/>
    <property type="match status" value="1"/>
</dbReference>
<dbReference type="STRING" id="1618563.UU12_C0011G0013"/>
<dbReference type="InterPro" id="IPR012657">
    <property type="entry name" value="23S_rRNA-intervening_sequence"/>
</dbReference>
<dbReference type="AlphaFoldDB" id="A0A0G0T1R2"/>
<comment type="caution">
    <text evidence="1">The sequence shown here is derived from an EMBL/GenBank/DDBJ whole genome shotgun (WGS) entry which is preliminary data.</text>
</comment>